<dbReference type="PANTHER" id="PTHR46591">
    <property type="entry name" value="ZINC FINGER FYVE DOMAIN-CONTAINING PROTEIN 26"/>
    <property type="match status" value="1"/>
</dbReference>
<evidence type="ECO:0000259" key="1">
    <source>
        <dbReference type="Pfam" id="PF25569"/>
    </source>
</evidence>
<dbReference type="Proteomes" id="UP000821866">
    <property type="component" value="Chromosome 4"/>
</dbReference>
<name>A0A9J6E0Y9_RHIMP</name>
<protein>
    <recommendedName>
        <fullName evidence="1">ZFYVE26-like TPR repeats domain-containing protein</fullName>
    </recommendedName>
</protein>
<dbReference type="GO" id="GO:0005813">
    <property type="term" value="C:centrosome"/>
    <property type="evidence" value="ECO:0007669"/>
    <property type="project" value="TreeGrafter"/>
</dbReference>
<feature type="domain" description="ZFYVE26-like TPR repeats" evidence="1">
    <location>
        <begin position="67"/>
        <end position="118"/>
    </location>
</feature>
<organism evidence="2 3">
    <name type="scientific">Rhipicephalus microplus</name>
    <name type="common">Cattle tick</name>
    <name type="synonym">Boophilus microplus</name>
    <dbReference type="NCBI Taxonomy" id="6941"/>
    <lineage>
        <taxon>Eukaryota</taxon>
        <taxon>Metazoa</taxon>
        <taxon>Ecdysozoa</taxon>
        <taxon>Arthropoda</taxon>
        <taxon>Chelicerata</taxon>
        <taxon>Arachnida</taxon>
        <taxon>Acari</taxon>
        <taxon>Parasitiformes</taxon>
        <taxon>Ixodida</taxon>
        <taxon>Ixodoidea</taxon>
        <taxon>Ixodidae</taxon>
        <taxon>Rhipicephalinae</taxon>
        <taxon>Rhipicephalus</taxon>
        <taxon>Boophilus</taxon>
    </lineage>
</organism>
<sequence length="145" mass="16389">MQIDITRFLNARETEQEKLLLPRQKDSADGVTPTLFGDMAMKRDLACLVLVNGRNVEEGFGLAFRIIQKKDLDLLVKCLKKDVNKVEAYMLAGRLKTAYLLAVRQNRIDHVKRIMAAGRGCWTGERPGHLRKTPARCRHASSVKA</sequence>
<dbReference type="GO" id="GO:0032465">
    <property type="term" value="P:regulation of cytokinesis"/>
    <property type="evidence" value="ECO:0007669"/>
    <property type="project" value="TreeGrafter"/>
</dbReference>
<dbReference type="AlphaFoldDB" id="A0A9J6E0Y9"/>
<dbReference type="GO" id="GO:0000724">
    <property type="term" value="P:double-strand break repair via homologous recombination"/>
    <property type="evidence" value="ECO:0007669"/>
    <property type="project" value="InterPro"/>
</dbReference>
<dbReference type="PANTHER" id="PTHR46591:SF1">
    <property type="entry name" value="ZINC FINGER FYVE DOMAIN-CONTAINING PROTEIN 26"/>
    <property type="match status" value="1"/>
</dbReference>
<dbReference type="GO" id="GO:0032266">
    <property type="term" value="F:phosphatidylinositol-3-phosphate binding"/>
    <property type="evidence" value="ECO:0007669"/>
    <property type="project" value="InterPro"/>
</dbReference>
<dbReference type="GO" id="GO:0000281">
    <property type="term" value="P:mitotic cytokinesis"/>
    <property type="evidence" value="ECO:0007669"/>
    <property type="project" value="InterPro"/>
</dbReference>
<accession>A0A9J6E0Y9</accession>
<dbReference type="EMBL" id="JABSTU010000006">
    <property type="protein sequence ID" value="KAH8027882.1"/>
    <property type="molecule type" value="Genomic_DNA"/>
</dbReference>
<proteinExistence type="predicted"/>
<dbReference type="GO" id="GO:0030496">
    <property type="term" value="C:midbody"/>
    <property type="evidence" value="ECO:0007669"/>
    <property type="project" value="TreeGrafter"/>
</dbReference>
<keyword evidence="3" id="KW-1185">Reference proteome</keyword>
<dbReference type="InterPro" id="IPR057946">
    <property type="entry name" value="TPR_ZFYVE26"/>
</dbReference>
<reference evidence="2" key="2">
    <citation type="submission" date="2021-09" db="EMBL/GenBank/DDBJ databases">
        <authorList>
            <person name="Jia N."/>
            <person name="Wang J."/>
            <person name="Shi W."/>
            <person name="Du L."/>
            <person name="Sun Y."/>
            <person name="Zhan W."/>
            <person name="Jiang J."/>
            <person name="Wang Q."/>
            <person name="Zhang B."/>
            <person name="Ji P."/>
            <person name="Sakyi L.B."/>
            <person name="Cui X."/>
            <person name="Yuan T."/>
            <person name="Jiang B."/>
            <person name="Yang W."/>
            <person name="Lam T.T.-Y."/>
            <person name="Chang Q."/>
            <person name="Ding S."/>
            <person name="Wang X."/>
            <person name="Zhu J."/>
            <person name="Ruan X."/>
            <person name="Zhao L."/>
            <person name="Wei J."/>
            <person name="Que T."/>
            <person name="Du C."/>
            <person name="Cheng J."/>
            <person name="Dai P."/>
            <person name="Han X."/>
            <person name="Huang E."/>
            <person name="Gao Y."/>
            <person name="Liu J."/>
            <person name="Shao H."/>
            <person name="Ye R."/>
            <person name="Li L."/>
            <person name="Wei W."/>
            <person name="Wang X."/>
            <person name="Wang C."/>
            <person name="Huo Q."/>
            <person name="Li W."/>
            <person name="Guo W."/>
            <person name="Chen H."/>
            <person name="Chen S."/>
            <person name="Zhou L."/>
            <person name="Zhou L."/>
            <person name="Ni X."/>
            <person name="Tian J."/>
            <person name="Zhou Y."/>
            <person name="Sheng Y."/>
            <person name="Liu T."/>
            <person name="Pan Y."/>
            <person name="Xia L."/>
            <person name="Li J."/>
            <person name="Zhao F."/>
            <person name="Cao W."/>
        </authorList>
    </citation>
    <scope>NUCLEOTIDE SEQUENCE</scope>
    <source>
        <strain evidence="2">Rmic-2018</strain>
        <tissue evidence="2">Larvae</tissue>
    </source>
</reference>
<dbReference type="InterPro" id="IPR028730">
    <property type="entry name" value="ZFYVE26"/>
</dbReference>
<evidence type="ECO:0000313" key="3">
    <source>
        <dbReference type="Proteomes" id="UP000821866"/>
    </source>
</evidence>
<reference evidence="2" key="1">
    <citation type="journal article" date="2020" name="Cell">
        <title>Large-Scale Comparative Analyses of Tick Genomes Elucidate Their Genetic Diversity and Vector Capacities.</title>
        <authorList>
            <consortium name="Tick Genome and Microbiome Consortium (TIGMIC)"/>
            <person name="Jia N."/>
            <person name="Wang J."/>
            <person name="Shi W."/>
            <person name="Du L."/>
            <person name="Sun Y."/>
            <person name="Zhan W."/>
            <person name="Jiang J.F."/>
            <person name="Wang Q."/>
            <person name="Zhang B."/>
            <person name="Ji P."/>
            <person name="Bell-Sakyi L."/>
            <person name="Cui X.M."/>
            <person name="Yuan T.T."/>
            <person name="Jiang B.G."/>
            <person name="Yang W.F."/>
            <person name="Lam T.T."/>
            <person name="Chang Q.C."/>
            <person name="Ding S.J."/>
            <person name="Wang X.J."/>
            <person name="Zhu J.G."/>
            <person name="Ruan X.D."/>
            <person name="Zhao L."/>
            <person name="Wei J.T."/>
            <person name="Ye R.Z."/>
            <person name="Que T.C."/>
            <person name="Du C.H."/>
            <person name="Zhou Y.H."/>
            <person name="Cheng J.X."/>
            <person name="Dai P.F."/>
            <person name="Guo W.B."/>
            <person name="Han X.H."/>
            <person name="Huang E.J."/>
            <person name="Li L.F."/>
            <person name="Wei W."/>
            <person name="Gao Y.C."/>
            <person name="Liu J.Z."/>
            <person name="Shao H.Z."/>
            <person name="Wang X."/>
            <person name="Wang C.C."/>
            <person name="Yang T.C."/>
            <person name="Huo Q.B."/>
            <person name="Li W."/>
            <person name="Chen H.Y."/>
            <person name="Chen S.E."/>
            <person name="Zhou L.G."/>
            <person name="Ni X.B."/>
            <person name="Tian J.H."/>
            <person name="Sheng Y."/>
            <person name="Liu T."/>
            <person name="Pan Y.S."/>
            <person name="Xia L.Y."/>
            <person name="Li J."/>
            <person name="Zhao F."/>
            <person name="Cao W.C."/>
        </authorList>
    </citation>
    <scope>NUCLEOTIDE SEQUENCE</scope>
    <source>
        <strain evidence="2">Rmic-2018</strain>
    </source>
</reference>
<evidence type="ECO:0000313" key="2">
    <source>
        <dbReference type="EMBL" id="KAH8027882.1"/>
    </source>
</evidence>
<gene>
    <name evidence="2" type="ORF">HPB51_011112</name>
</gene>
<dbReference type="VEuPathDB" id="VectorBase:LOC119168221"/>
<dbReference type="GO" id="GO:0005765">
    <property type="term" value="C:lysosomal membrane"/>
    <property type="evidence" value="ECO:0007669"/>
    <property type="project" value="TreeGrafter"/>
</dbReference>
<comment type="caution">
    <text evidence="2">The sequence shown here is derived from an EMBL/GenBank/DDBJ whole genome shotgun (WGS) entry which is preliminary data.</text>
</comment>
<dbReference type="Pfam" id="PF25569">
    <property type="entry name" value="TPR_ZFYVE26"/>
    <property type="match status" value="1"/>
</dbReference>